<proteinExistence type="predicted"/>
<organism evidence="3 4">
    <name type="scientific">Petrolisthes manimaculis</name>
    <dbReference type="NCBI Taxonomy" id="1843537"/>
    <lineage>
        <taxon>Eukaryota</taxon>
        <taxon>Metazoa</taxon>
        <taxon>Ecdysozoa</taxon>
        <taxon>Arthropoda</taxon>
        <taxon>Crustacea</taxon>
        <taxon>Multicrustacea</taxon>
        <taxon>Malacostraca</taxon>
        <taxon>Eumalacostraca</taxon>
        <taxon>Eucarida</taxon>
        <taxon>Decapoda</taxon>
        <taxon>Pleocyemata</taxon>
        <taxon>Anomura</taxon>
        <taxon>Galatheoidea</taxon>
        <taxon>Porcellanidae</taxon>
        <taxon>Petrolisthes</taxon>
    </lineage>
</organism>
<feature type="chain" id="PRO_5042103587" description="Methyltransferase domain-containing protein" evidence="1">
    <location>
        <begin position="24"/>
        <end position="364"/>
    </location>
</feature>
<dbReference type="InterPro" id="IPR026913">
    <property type="entry name" value="METTL24"/>
</dbReference>
<keyword evidence="4" id="KW-1185">Reference proteome</keyword>
<comment type="caution">
    <text evidence="3">The sequence shown here is derived from an EMBL/GenBank/DDBJ whole genome shotgun (WGS) entry which is preliminary data.</text>
</comment>
<feature type="signal peptide" evidence="1">
    <location>
        <begin position="1"/>
        <end position="23"/>
    </location>
</feature>
<dbReference type="EMBL" id="JAWZYT010000203">
    <property type="protein sequence ID" value="KAK4326657.1"/>
    <property type="molecule type" value="Genomic_DNA"/>
</dbReference>
<dbReference type="Proteomes" id="UP001292094">
    <property type="component" value="Unassembled WGS sequence"/>
</dbReference>
<keyword evidence="1" id="KW-0732">Signal</keyword>
<protein>
    <recommendedName>
        <fullName evidence="2">Methyltransferase domain-containing protein</fullName>
    </recommendedName>
</protein>
<name>A0AAE1UK05_9EUCA</name>
<evidence type="ECO:0000313" key="3">
    <source>
        <dbReference type="EMBL" id="KAK4326657.1"/>
    </source>
</evidence>
<sequence length="364" mass="41255">MVLLVCLCVQCLCVLSVCHIFHGLNPFLSWHSIVKVTEYTNIPTKRLEGGYLASLHQADLRDEDEEAWMRDFINRGKGLGKDVTNGNHLYNLLGPTHIQQNLEGWGHHWQPNGPAATFLHYVTQPRVTCRRLVRMGGRSCSKHYDGDKLVCFDPGLGLPPDHKEDCLVVGVGVGHDLSFDTAVTRLPCHAHAFDDDQSYRWWARDQGPLLTFHRGRLGTLTGNFTFCDQYVGLSSCTSYLHYTLQDMMLRIRGSEGRGGKKEVQYLKMDIEGAEWEVVSQALRHGWLRNVRQLAIEIHLEDLRDPVFTEAEQRDAASFYLHVFAGLEAEGLGLAAFIPNSLNPETTRLDGKELPCYGEMLWLRH</sequence>
<evidence type="ECO:0000256" key="1">
    <source>
        <dbReference type="SAM" id="SignalP"/>
    </source>
</evidence>
<dbReference type="PANTHER" id="PTHR32026">
    <property type="entry name" value="METHYLTRANSFERASE-LIKE PROTEIN 24"/>
    <property type="match status" value="1"/>
</dbReference>
<reference evidence="3" key="1">
    <citation type="submission" date="2023-11" db="EMBL/GenBank/DDBJ databases">
        <title>Genome assemblies of two species of porcelain crab, Petrolisthes cinctipes and Petrolisthes manimaculis (Anomura: Porcellanidae).</title>
        <authorList>
            <person name="Angst P."/>
        </authorList>
    </citation>
    <scope>NUCLEOTIDE SEQUENCE</scope>
    <source>
        <strain evidence="3">PB745_02</strain>
        <tissue evidence="3">Gill</tissue>
    </source>
</reference>
<evidence type="ECO:0000259" key="2">
    <source>
        <dbReference type="Pfam" id="PF13383"/>
    </source>
</evidence>
<dbReference type="AlphaFoldDB" id="A0AAE1UK05"/>
<feature type="domain" description="Methyltransferase" evidence="2">
    <location>
        <begin position="116"/>
        <end position="300"/>
    </location>
</feature>
<dbReference type="InterPro" id="IPR025714">
    <property type="entry name" value="Methyltranfer_dom"/>
</dbReference>
<gene>
    <name evidence="3" type="ORF">Pmani_002817</name>
</gene>
<accession>A0AAE1UK05</accession>
<dbReference type="Pfam" id="PF13383">
    <property type="entry name" value="Methyltransf_22"/>
    <property type="match status" value="1"/>
</dbReference>
<evidence type="ECO:0000313" key="4">
    <source>
        <dbReference type="Proteomes" id="UP001292094"/>
    </source>
</evidence>
<dbReference type="PANTHER" id="PTHR32026:SF10">
    <property type="entry name" value="METHYLTRANSFERASE-LIKE PROTEIN 24-RELATED"/>
    <property type="match status" value="1"/>
</dbReference>